<proteinExistence type="predicted"/>
<protein>
    <submittedName>
        <fullName evidence="1">Uncharacterized protein</fullName>
    </submittedName>
</protein>
<gene>
    <name evidence="1" type="ORF">ETD96_22045</name>
</gene>
<organism evidence="1 2">
    <name type="scientific">Actinomadura geliboluensis</name>
    <dbReference type="NCBI Taxonomy" id="882440"/>
    <lineage>
        <taxon>Bacteria</taxon>
        <taxon>Bacillati</taxon>
        <taxon>Actinomycetota</taxon>
        <taxon>Actinomycetes</taxon>
        <taxon>Streptosporangiales</taxon>
        <taxon>Thermomonosporaceae</taxon>
        <taxon>Actinomadura</taxon>
    </lineage>
</organism>
<reference evidence="1 2" key="1">
    <citation type="submission" date="2019-05" db="EMBL/GenBank/DDBJ databases">
        <title>Draft genome sequence of Actinomadura geliboluensis A8036.</title>
        <authorList>
            <person name="Saricaoglu S."/>
            <person name="Isik K."/>
        </authorList>
    </citation>
    <scope>NUCLEOTIDE SEQUENCE [LARGE SCALE GENOMIC DNA]</scope>
    <source>
        <strain evidence="1 2">A8036</strain>
    </source>
</reference>
<dbReference type="Proteomes" id="UP000305238">
    <property type="component" value="Unassembled WGS sequence"/>
</dbReference>
<keyword evidence="2" id="KW-1185">Reference proteome</keyword>
<evidence type="ECO:0000313" key="1">
    <source>
        <dbReference type="EMBL" id="TMR35917.1"/>
    </source>
</evidence>
<accession>A0A5S4GSM0</accession>
<name>A0A5S4GSM0_9ACTN</name>
<comment type="caution">
    <text evidence="1">The sequence shown here is derived from an EMBL/GenBank/DDBJ whole genome shotgun (WGS) entry which is preliminary data.</text>
</comment>
<dbReference type="AlphaFoldDB" id="A0A5S4GSM0"/>
<dbReference type="RefSeq" id="WP_138638371.1">
    <property type="nucleotide sequence ID" value="NZ_JASWDG010000090.1"/>
</dbReference>
<sequence length="91" mass="9801">MASIVQPAISLKVQVGASKSDLCEIGEKVGKGDAETPVALSSQELHIIHSALLSTLIQFRREEDFYIRVGFFRDNLMRLSEGIAKAAAVAG</sequence>
<evidence type="ECO:0000313" key="2">
    <source>
        <dbReference type="Proteomes" id="UP000305238"/>
    </source>
</evidence>
<dbReference type="OrthoDB" id="4244421at2"/>
<dbReference type="EMBL" id="VCKZ01000164">
    <property type="protein sequence ID" value="TMR35917.1"/>
    <property type="molecule type" value="Genomic_DNA"/>
</dbReference>